<proteinExistence type="predicted"/>
<feature type="compositionally biased region" description="Polar residues" evidence="1">
    <location>
        <begin position="318"/>
        <end position="329"/>
    </location>
</feature>
<dbReference type="AlphaFoldDB" id="A0A812BCA2"/>
<reference evidence="2" key="1">
    <citation type="submission" date="2021-01" db="EMBL/GenBank/DDBJ databases">
        <authorList>
            <person name="Li R."/>
            <person name="Bekaert M."/>
        </authorList>
    </citation>
    <scope>NUCLEOTIDE SEQUENCE</scope>
    <source>
        <strain evidence="2">Farmed</strain>
    </source>
</reference>
<accession>A0A812BCA2</accession>
<feature type="region of interest" description="Disordered" evidence="1">
    <location>
        <begin position="259"/>
        <end position="344"/>
    </location>
</feature>
<dbReference type="OrthoDB" id="6086695at2759"/>
<feature type="compositionally biased region" description="Gly residues" evidence="1">
    <location>
        <begin position="278"/>
        <end position="295"/>
    </location>
</feature>
<dbReference type="Proteomes" id="UP000597762">
    <property type="component" value="Unassembled WGS sequence"/>
</dbReference>
<dbReference type="EMBL" id="CAHIKZ030000505">
    <property type="protein sequence ID" value="CAE1177616.1"/>
    <property type="molecule type" value="Genomic_DNA"/>
</dbReference>
<sequence>MHKKYDEAGSRLAEAFANSLKDTVHDGFAQKCNTVLSSVFGGNSLVMAQISELGNLLSGLLNKMDTKEQEEKQISYNQVMLKCLLLFLKIQQDYHKQCTEVISSFIQSINQQSSTDLLSLLVSLDLTSSQLSPSNTDFTSLQSGDSQIPSHWPKTGVQPLVGAIGKNEKGASAYVKSSAAKANGQLASEEELNSVINLLSGGMVLSQPPPAPPPPPPLHMPNQLQPSPLLHAPPTGGSVFGSLLTSSDADDQHKMYRANAHRHSEGSLDLSGMTTLSSGGGAGSGAGSSGRGGGRNTWPHPNHHHRSSLPAGPLGSHSLLNYDSQQQPPQEDYPRMLDSTGSLDQHGSLGDVYLSATCHPHDLQSGLYALSTCAGGGNFMSNSHWTFPDTKLNRTWPVSSLSTGGGGG</sequence>
<keyword evidence="3" id="KW-1185">Reference proteome</keyword>
<name>A0A812BCA2_ACAPH</name>
<gene>
    <name evidence="2" type="ORF">SPHA_14724</name>
</gene>
<protein>
    <submittedName>
        <fullName evidence="2">Uncharacterized protein</fullName>
    </submittedName>
</protein>
<evidence type="ECO:0000313" key="2">
    <source>
        <dbReference type="EMBL" id="CAE1177616.1"/>
    </source>
</evidence>
<evidence type="ECO:0000313" key="3">
    <source>
        <dbReference type="Proteomes" id="UP000597762"/>
    </source>
</evidence>
<feature type="region of interest" description="Disordered" evidence="1">
    <location>
        <begin position="203"/>
        <end position="245"/>
    </location>
</feature>
<feature type="compositionally biased region" description="Pro residues" evidence="1">
    <location>
        <begin position="207"/>
        <end position="219"/>
    </location>
</feature>
<organism evidence="2 3">
    <name type="scientific">Acanthosepion pharaonis</name>
    <name type="common">Pharaoh cuttlefish</name>
    <name type="synonym">Sepia pharaonis</name>
    <dbReference type="NCBI Taxonomy" id="158019"/>
    <lineage>
        <taxon>Eukaryota</taxon>
        <taxon>Metazoa</taxon>
        <taxon>Spiralia</taxon>
        <taxon>Lophotrochozoa</taxon>
        <taxon>Mollusca</taxon>
        <taxon>Cephalopoda</taxon>
        <taxon>Coleoidea</taxon>
        <taxon>Decapodiformes</taxon>
        <taxon>Sepiida</taxon>
        <taxon>Sepiina</taxon>
        <taxon>Sepiidae</taxon>
        <taxon>Acanthosepion</taxon>
    </lineage>
</organism>
<evidence type="ECO:0000256" key="1">
    <source>
        <dbReference type="SAM" id="MobiDB-lite"/>
    </source>
</evidence>
<comment type="caution">
    <text evidence="2">The sequence shown here is derived from an EMBL/GenBank/DDBJ whole genome shotgun (WGS) entry which is preliminary data.</text>
</comment>